<feature type="region of interest" description="Disordered" evidence="1">
    <location>
        <begin position="60"/>
        <end position="89"/>
    </location>
</feature>
<keyword evidence="2" id="KW-0812">Transmembrane</keyword>
<gene>
    <name evidence="3" type="ORF">TWF191_005026</name>
</gene>
<dbReference type="AlphaFoldDB" id="A0A6G1MIR6"/>
<sequence length="169" mass="18244">MRSILNKLLSASTGLLQNDHDLIKISLFVLPIGSVAAYGIIYSRALRPQRAANQDIELGEQGLEPSRSGYETSLKYHDQAASSTTESTQTRTVVDLNVGTGAEFTAGARISYFEAEAGDDVEGANEHGFADEVHEAALRSENILSIHKQLCMWCWYSPAGPGIQSGSRG</sequence>
<protein>
    <submittedName>
        <fullName evidence="3">Uncharacterized protein</fullName>
    </submittedName>
</protein>
<accession>A0A6G1MIR6</accession>
<reference evidence="3 4" key="1">
    <citation type="submission" date="2019-06" db="EMBL/GenBank/DDBJ databases">
        <authorList>
            <person name="Palmer J.M."/>
        </authorList>
    </citation>
    <scope>NUCLEOTIDE SEQUENCE [LARGE SCALE GENOMIC DNA]</scope>
    <source>
        <strain evidence="3 4">TWF191</strain>
    </source>
</reference>
<evidence type="ECO:0000313" key="3">
    <source>
        <dbReference type="EMBL" id="KAF3226001.1"/>
    </source>
</evidence>
<dbReference type="Proteomes" id="UP000483672">
    <property type="component" value="Unassembled WGS sequence"/>
</dbReference>
<name>A0A6G1MIR6_ORBOL</name>
<evidence type="ECO:0000313" key="4">
    <source>
        <dbReference type="Proteomes" id="UP000483672"/>
    </source>
</evidence>
<keyword evidence="2" id="KW-0472">Membrane</keyword>
<organism evidence="3 4">
    <name type="scientific">Orbilia oligospora</name>
    <name type="common">Nematode-trapping fungus</name>
    <name type="synonym">Arthrobotrys oligospora</name>
    <dbReference type="NCBI Taxonomy" id="2813651"/>
    <lineage>
        <taxon>Eukaryota</taxon>
        <taxon>Fungi</taxon>
        <taxon>Dikarya</taxon>
        <taxon>Ascomycota</taxon>
        <taxon>Pezizomycotina</taxon>
        <taxon>Orbiliomycetes</taxon>
        <taxon>Orbiliales</taxon>
        <taxon>Orbiliaceae</taxon>
        <taxon>Orbilia</taxon>
    </lineage>
</organism>
<keyword evidence="2" id="KW-1133">Transmembrane helix</keyword>
<proteinExistence type="predicted"/>
<evidence type="ECO:0000256" key="1">
    <source>
        <dbReference type="SAM" id="MobiDB-lite"/>
    </source>
</evidence>
<comment type="caution">
    <text evidence="3">The sequence shown here is derived from an EMBL/GenBank/DDBJ whole genome shotgun (WGS) entry which is preliminary data.</text>
</comment>
<dbReference type="EMBL" id="WIPF01000025">
    <property type="protein sequence ID" value="KAF3226001.1"/>
    <property type="molecule type" value="Genomic_DNA"/>
</dbReference>
<evidence type="ECO:0000256" key="2">
    <source>
        <dbReference type="SAM" id="Phobius"/>
    </source>
</evidence>
<feature type="transmembrane region" description="Helical" evidence="2">
    <location>
        <begin position="22"/>
        <end position="41"/>
    </location>
</feature>